<keyword evidence="5 9" id="KW-0418">Kinase</keyword>
<dbReference type="SMART" id="SM00304">
    <property type="entry name" value="HAMP"/>
    <property type="match status" value="1"/>
</dbReference>
<feature type="transmembrane region" description="Helical" evidence="7">
    <location>
        <begin position="15"/>
        <end position="37"/>
    </location>
</feature>
<dbReference type="InterPro" id="IPR036890">
    <property type="entry name" value="HATPase_C_sf"/>
</dbReference>
<dbReference type="InterPro" id="IPR003660">
    <property type="entry name" value="HAMP_dom"/>
</dbReference>
<dbReference type="PANTHER" id="PTHR34220">
    <property type="entry name" value="SENSOR HISTIDINE KINASE YPDA"/>
    <property type="match status" value="1"/>
</dbReference>
<evidence type="ECO:0000256" key="5">
    <source>
        <dbReference type="ARBA" id="ARBA00022777"/>
    </source>
</evidence>
<proteinExistence type="predicted"/>
<evidence type="ECO:0000313" key="9">
    <source>
        <dbReference type="EMBL" id="MBD3919933.1"/>
    </source>
</evidence>
<keyword evidence="6 7" id="KW-0472">Membrane</keyword>
<keyword evidence="3" id="KW-0597">Phosphoprotein</keyword>
<dbReference type="Proteomes" id="UP000609346">
    <property type="component" value="Unassembled WGS sequence"/>
</dbReference>
<evidence type="ECO:0000256" key="1">
    <source>
        <dbReference type="ARBA" id="ARBA00004651"/>
    </source>
</evidence>
<dbReference type="Gene3D" id="6.10.340.10">
    <property type="match status" value="1"/>
</dbReference>
<reference evidence="9 10" key="1">
    <citation type="submission" date="2020-09" db="EMBL/GenBank/DDBJ databases">
        <title>Paenibacillus sp. strain PR3 16S rRNA gene Genome sequencing and assembly.</title>
        <authorList>
            <person name="Kim J."/>
        </authorList>
    </citation>
    <scope>NUCLEOTIDE SEQUENCE [LARGE SCALE GENOMIC DNA]</scope>
    <source>
        <strain evidence="9 10">PR3</strain>
    </source>
</reference>
<dbReference type="Pfam" id="PF02518">
    <property type="entry name" value="HATPase_c"/>
    <property type="match status" value="1"/>
</dbReference>
<evidence type="ECO:0000256" key="3">
    <source>
        <dbReference type="ARBA" id="ARBA00022553"/>
    </source>
</evidence>
<dbReference type="EMBL" id="JACXZA010000003">
    <property type="protein sequence ID" value="MBD3919933.1"/>
    <property type="molecule type" value="Genomic_DNA"/>
</dbReference>
<feature type="transmembrane region" description="Helical" evidence="7">
    <location>
        <begin position="286"/>
        <end position="305"/>
    </location>
</feature>
<dbReference type="PROSITE" id="PS50885">
    <property type="entry name" value="HAMP"/>
    <property type="match status" value="1"/>
</dbReference>
<dbReference type="InterPro" id="IPR050640">
    <property type="entry name" value="Bact_2-comp_sensor_kinase"/>
</dbReference>
<dbReference type="GO" id="GO:0016301">
    <property type="term" value="F:kinase activity"/>
    <property type="evidence" value="ECO:0007669"/>
    <property type="project" value="UniProtKB-KW"/>
</dbReference>
<sequence length="591" mass="69296">MNRLLNNIRLRNKMLLVYFLCVFTPMIVTNILFYDMMTDSVRDRRMKDIDRAVEQIKNDFRAQIDDAVGLSSFFYSDYPTNEILDQDYVDVADYIENYDNYLRRVMNSYSPITLSLQSIMIYVANPTLLHSGNIGLLSDEIRAEEWYKQGAATQRSQPVFMRIKSVNGDFIGFSLVRRLDYYADRMSKEKMLKIDFKTIDLKEIFANLNMQGEMYLVNPSGQIEYTTNSEVHWDARIQPLYTSFRSEHSIEFVKSFANVSYLNGWRIIGTIDEGEVVREVRKSRQFILWSGCIMIVIPTAIILIITRSINLRLVQILKHMKKVKTQSFESINEEESRDEIGQLTLEFNRMTLQIRTLIDDVYVADIQKKSLELDRRMAQLNALQSQINPHFLFNALETIRMRSLLKQENETAKIIHNMAKLFRSSLAWNKDKVTVKEELEFIHCFVQIQKYRFEDKLMYEIYVEPEAYTCELPKMLFLPFVENACIHGLEPLKQGGRVDIRIVCSDEHLEFTIRDNGIGMSEEQVNKLYRYLDMHDKLGDSIGIQNVIYRARMIYGDQFTFEVDSHLGQGTTITLRIPTNIRHSDHLSFSK</sequence>
<gene>
    <name evidence="9" type="ORF">H8B09_14310</name>
</gene>
<comment type="subcellular location">
    <subcellularLocation>
        <location evidence="1">Cell membrane</location>
        <topology evidence="1">Multi-pass membrane protein</topology>
    </subcellularLocation>
</comment>
<evidence type="ECO:0000256" key="2">
    <source>
        <dbReference type="ARBA" id="ARBA00022475"/>
    </source>
</evidence>
<evidence type="ECO:0000256" key="6">
    <source>
        <dbReference type="ARBA" id="ARBA00023136"/>
    </source>
</evidence>
<evidence type="ECO:0000313" key="10">
    <source>
        <dbReference type="Proteomes" id="UP000609346"/>
    </source>
</evidence>
<keyword evidence="7" id="KW-0812">Transmembrane</keyword>
<dbReference type="InterPro" id="IPR003594">
    <property type="entry name" value="HATPase_dom"/>
</dbReference>
<accession>A0ABR8MVD9</accession>
<keyword evidence="2" id="KW-1003">Cell membrane</keyword>
<dbReference type="Pfam" id="PF06580">
    <property type="entry name" value="His_kinase"/>
    <property type="match status" value="1"/>
</dbReference>
<evidence type="ECO:0000256" key="4">
    <source>
        <dbReference type="ARBA" id="ARBA00022679"/>
    </source>
</evidence>
<dbReference type="SUPFAM" id="SSF158472">
    <property type="entry name" value="HAMP domain-like"/>
    <property type="match status" value="1"/>
</dbReference>
<dbReference type="InterPro" id="IPR010559">
    <property type="entry name" value="Sig_transdc_His_kin_internal"/>
</dbReference>
<feature type="domain" description="HAMP" evidence="8">
    <location>
        <begin position="307"/>
        <end position="359"/>
    </location>
</feature>
<keyword evidence="4" id="KW-0808">Transferase</keyword>
<dbReference type="RefSeq" id="WP_191204201.1">
    <property type="nucleotide sequence ID" value="NZ_JACXZA010000003.1"/>
</dbReference>
<keyword evidence="7" id="KW-1133">Transmembrane helix</keyword>
<keyword evidence="10" id="KW-1185">Reference proteome</keyword>
<comment type="caution">
    <text evidence="9">The sequence shown here is derived from an EMBL/GenBank/DDBJ whole genome shotgun (WGS) entry which is preliminary data.</text>
</comment>
<protein>
    <submittedName>
        <fullName evidence="9">Sensor histidine kinase</fullName>
    </submittedName>
</protein>
<dbReference type="SUPFAM" id="SSF55874">
    <property type="entry name" value="ATPase domain of HSP90 chaperone/DNA topoisomerase II/histidine kinase"/>
    <property type="match status" value="1"/>
</dbReference>
<evidence type="ECO:0000256" key="7">
    <source>
        <dbReference type="SAM" id="Phobius"/>
    </source>
</evidence>
<dbReference type="CDD" id="cd06225">
    <property type="entry name" value="HAMP"/>
    <property type="match status" value="1"/>
</dbReference>
<evidence type="ECO:0000259" key="8">
    <source>
        <dbReference type="PROSITE" id="PS50885"/>
    </source>
</evidence>
<name>A0ABR8MVD9_9BACL</name>
<organism evidence="9 10">
    <name type="scientific">Paenibacillus terricola</name>
    <dbReference type="NCBI Taxonomy" id="2763503"/>
    <lineage>
        <taxon>Bacteria</taxon>
        <taxon>Bacillati</taxon>
        <taxon>Bacillota</taxon>
        <taxon>Bacilli</taxon>
        <taxon>Bacillales</taxon>
        <taxon>Paenibacillaceae</taxon>
        <taxon>Paenibacillus</taxon>
    </lineage>
</organism>
<dbReference type="Gene3D" id="3.30.565.10">
    <property type="entry name" value="Histidine kinase-like ATPase, C-terminal domain"/>
    <property type="match status" value="1"/>
</dbReference>
<dbReference type="PANTHER" id="PTHR34220:SF7">
    <property type="entry name" value="SENSOR HISTIDINE KINASE YPDA"/>
    <property type="match status" value="1"/>
</dbReference>